<name>A0A8H6J6N7_9PEZI</name>
<keyword evidence="2" id="KW-0547">Nucleotide-binding</keyword>
<dbReference type="AlphaFoldDB" id="A0A8H6J6N7"/>
<organism evidence="2 3">
    <name type="scientific">Colletotrichum musicola</name>
    <dbReference type="NCBI Taxonomy" id="2175873"/>
    <lineage>
        <taxon>Eukaryota</taxon>
        <taxon>Fungi</taxon>
        <taxon>Dikarya</taxon>
        <taxon>Ascomycota</taxon>
        <taxon>Pezizomycotina</taxon>
        <taxon>Sordariomycetes</taxon>
        <taxon>Hypocreomycetidae</taxon>
        <taxon>Glomerellales</taxon>
        <taxon>Glomerellaceae</taxon>
        <taxon>Colletotrichum</taxon>
        <taxon>Colletotrichum orchidearum species complex</taxon>
    </lineage>
</organism>
<proteinExistence type="predicted"/>
<gene>
    <name evidence="2" type="ORF">CMUS01_14229</name>
</gene>
<dbReference type="EMBL" id="WIGM01000995">
    <property type="protein sequence ID" value="KAF6807006.1"/>
    <property type="molecule type" value="Genomic_DNA"/>
</dbReference>
<keyword evidence="2" id="KW-0347">Helicase</keyword>
<dbReference type="Proteomes" id="UP000639643">
    <property type="component" value="Unassembled WGS sequence"/>
</dbReference>
<feature type="compositionally biased region" description="Basic and acidic residues" evidence="1">
    <location>
        <begin position="85"/>
        <end position="99"/>
    </location>
</feature>
<dbReference type="Gene3D" id="3.40.50.300">
    <property type="entry name" value="P-loop containing nucleotide triphosphate hydrolases"/>
    <property type="match status" value="1"/>
</dbReference>
<feature type="region of interest" description="Disordered" evidence="1">
    <location>
        <begin position="80"/>
        <end position="122"/>
    </location>
</feature>
<accession>A0A8H6J6N7</accession>
<dbReference type="GO" id="GO:0004386">
    <property type="term" value="F:helicase activity"/>
    <property type="evidence" value="ECO:0007669"/>
    <property type="project" value="UniProtKB-KW"/>
</dbReference>
<keyword evidence="2" id="KW-0067">ATP-binding</keyword>
<reference evidence="2" key="1">
    <citation type="journal article" date="2020" name="Phytopathology">
        <title>Genome Sequence Resources of Colletotrichum truncatum, C. plurivorum, C. musicola, and C. sojae: Four Species Pathogenic to Soybean (Glycine max).</title>
        <authorList>
            <person name="Rogerio F."/>
            <person name="Boufleur T.R."/>
            <person name="Ciampi-Guillardi M."/>
            <person name="Sukno S.A."/>
            <person name="Thon M.R."/>
            <person name="Massola Junior N.S."/>
            <person name="Baroncelli R."/>
        </authorList>
    </citation>
    <scope>NUCLEOTIDE SEQUENCE</scope>
    <source>
        <strain evidence="2">LFN0074</strain>
    </source>
</reference>
<keyword evidence="3" id="KW-1185">Reference proteome</keyword>
<dbReference type="OrthoDB" id="4835297at2759"/>
<feature type="compositionally biased region" description="Basic and acidic residues" evidence="1">
    <location>
        <begin position="105"/>
        <end position="116"/>
    </location>
</feature>
<evidence type="ECO:0000256" key="1">
    <source>
        <dbReference type="SAM" id="MobiDB-lite"/>
    </source>
</evidence>
<sequence>MPGYGFTAQESRLNVLFTRQRCGLVIVGDIHMDGIRGKGNAGGKAKAVKVETITGDTMMMKPTALLKMYRSLHHNNRVGSVVVRGQDDGKGGDEWKGPEKGGQNEGKKRDGKKPQGKEGVNA</sequence>
<evidence type="ECO:0000313" key="2">
    <source>
        <dbReference type="EMBL" id="KAF6807006.1"/>
    </source>
</evidence>
<protein>
    <submittedName>
        <fullName evidence="2">DNA helicase</fullName>
    </submittedName>
</protein>
<comment type="caution">
    <text evidence="2">The sequence shown here is derived from an EMBL/GenBank/DDBJ whole genome shotgun (WGS) entry which is preliminary data.</text>
</comment>
<evidence type="ECO:0000313" key="3">
    <source>
        <dbReference type="Proteomes" id="UP000639643"/>
    </source>
</evidence>
<dbReference type="InterPro" id="IPR027417">
    <property type="entry name" value="P-loop_NTPase"/>
</dbReference>
<keyword evidence="2" id="KW-0378">Hydrolase</keyword>